<evidence type="ECO:0000313" key="3">
    <source>
        <dbReference type="Proteomes" id="UP001390669"/>
    </source>
</evidence>
<evidence type="ECO:0000256" key="1">
    <source>
        <dbReference type="SAM" id="SignalP"/>
    </source>
</evidence>
<evidence type="ECO:0000313" key="2">
    <source>
        <dbReference type="EMBL" id="MEM5451965.1"/>
    </source>
</evidence>
<reference evidence="2 3" key="1">
    <citation type="submission" date="2024-01" db="EMBL/GenBank/DDBJ databases">
        <title>The diversity of rhizobia nodulating Mimosa spp. in eleven states of Brazil covering several biomes is determined by host plant, location, and edaphic factors.</title>
        <authorList>
            <person name="Rouws L."/>
            <person name="Barauna A."/>
            <person name="Beukes C."/>
            <person name="De Faria S.M."/>
            <person name="Gross E."/>
            <person name="Dos Reis Junior F.B."/>
            <person name="Simon M."/>
            <person name="Maluk M."/>
            <person name="Odee D.W."/>
            <person name="Kenicer G."/>
            <person name="Young J.P.W."/>
            <person name="Reis V.M."/>
            <person name="Zilli J."/>
            <person name="James E.K."/>
        </authorList>
    </citation>
    <scope>NUCLEOTIDE SEQUENCE [LARGE SCALE GENOMIC DNA]</scope>
    <source>
        <strain evidence="2 3">JPY164</strain>
    </source>
</reference>
<dbReference type="Proteomes" id="UP001390669">
    <property type="component" value="Unassembled WGS sequence"/>
</dbReference>
<protein>
    <recommendedName>
        <fullName evidence="4">Secreted protein</fullName>
    </recommendedName>
</protein>
<gene>
    <name evidence="2" type="ORF">VSR33_31350</name>
</gene>
<dbReference type="RefSeq" id="WP_069268341.1">
    <property type="nucleotide sequence ID" value="NZ_JAYMRW010000018.1"/>
</dbReference>
<proteinExistence type="predicted"/>
<feature type="chain" id="PRO_5047496777" description="Secreted protein" evidence="1">
    <location>
        <begin position="21"/>
        <end position="64"/>
    </location>
</feature>
<evidence type="ECO:0008006" key="4">
    <source>
        <dbReference type="Google" id="ProtNLM"/>
    </source>
</evidence>
<keyword evidence="1" id="KW-0732">Signal</keyword>
<sequence>MKKLKRVLCGALMVAALVGAAVLAAASDKECTWQDAENPLESFTLQWWPGGGEEFTRRSEWTEY</sequence>
<name>A0ABU9SKU1_9BURK</name>
<organism evidence="2 3">
    <name type="scientific">Paraburkholderia guartelaensis</name>
    <dbReference type="NCBI Taxonomy" id="2546446"/>
    <lineage>
        <taxon>Bacteria</taxon>
        <taxon>Pseudomonadati</taxon>
        <taxon>Pseudomonadota</taxon>
        <taxon>Betaproteobacteria</taxon>
        <taxon>Burkholderiales</taxon>
        <taxon>Burkholderiaceae</taxon>
        <taxon>Paraburkholderia</taxon>
    </lineage>
</organism>
<accession>A0ABU9SKU1</accession>
<comment type="caution">
    <text evidence="2">The sequence shown here is derived from an EMBL/GenBank/DDBJ whole genome shotgun (WGS) entry which is preliminary data.</text>
</comment>
<dbReference type="EMBL" id="JAYMRW010000018">
    <property type="protein sequence ID" value="MEM5451965.1"/>
    <property type="molecule type" value="Genomic_DNA"/>
</dbReference>
<feature type="signal peptide" evidence="1">
    <location>
        <begin position="1"/>
        <end position="20"/>
    </location>
</feature>
<keyword evidence="3" id="KW-1185">Reference proteome</keyword>